<dbReference type="GO" id="GO:0015846">
    <property type="term" value="P:polyamine transport"/>
    <property type="evidence" value="ECO:0007669"/>
    <property type="project" value="InterPro"/>
</dbReference>
<evidence type="ECO:0000256" key="2">
    <source>
        <dbReference type="ARBA" id="ARBA00022448"/>
    </source>
</evidence>
<dbReference type="EMBL" id="BMMN01000024">
    <property type="protein sequence ID" value="GGO31643.1"/>
    <property type="molecule type" value="Genomic_DNA"/>
</dbReference>
<comment type="caution">
    <text evidence="5">The sequence shown here is derived from an EMBL/GenBank/DDBJ whole genome shotgun (WGS) entry which is preliminary data.</text>
</comment>
<dbReference type="Proteomes" id="UP000653480">
    <property type="component" value="Unassembled WGS sequence"/>
</dbReference>
<dbReference type="Gene3D" id="3.40.190.10">
    <property type="entry name" value="Periplasmic binding protein-like II"/>
    <property type="match status" value="2"/>
</dbReference>
<reference evidence="5" key="1">
    <citation type="journal article" date="2014" name="Int. J. Syst. Evol. Microbiol.">
        <title>Complete genome sequence of Corynebacterium casei LMG S-19264T (=DSM 44701T), isolated from a smear-ripened cheese.</title>
        <authorList>
            <consortium name="US DOE Joint Genome Institute (JGI-PGF)"/>
            <person name="Walter F."/>
            <person name="Albersmeier A."/>
            <person name="Kalinowski J."/>
            <person name="Ruckert C."/>
        </authorList>
    </citation>
    <scope>NUCLEOTIDE SEQUENCE</scope>
    <source>
        <strain evidence="5">CGMCC 4.7138</strain>
    </source>
</reference>
<keyword evidence="4" id="KW-0574">Periplasm</keyword>
<dbReference type="PANTHER" id="PTHR30222">
    <property type="entry name" value="SPERMIDINE/PUTRESCINE-BINDING PERIPLASMIC PROTEIN"/>
    <property type="match status" value="1"/>
</dbReference>
<keyword evidence="6" id="KW-1185">Reference proteome</keyword>
<dbReference type="PANTHER" id="PTHR30222:SF17">
    <property type="entry name" value="SPERMIDINE_PUTRESCINE-BINDING PERIPLASMIC PROTEIN"/>
    <property type="match status" value="1"/>
</dbReference>
<evidence type="ECO:0000313" key="5">
    <source>
        <dbReference type="EMBL" id="GGO31643.1"/>
    </source>
</evidence>
<gene>
    <name evidence="5" type="ORF">GCM10011574_69700</name>
</gene>
<dbReference type="InterPro" id="IPR006059">
    <property type="entry name" value="SBP"/>
</dbReference>
<protein>
    <submittedName>
        <fullName evidence="5">ABC transporter substrate-binding protein</fullName>
    </submittedName>
</protein>
<evidence type="ECO:0000313" key="6">
    <source>
        <dbReference type="Proteomes" id="UP000653480"/>
    </source>
</evidence>
<dbReference type="GO" id="GO:0042597">
    <property type="term" value="C:periplasmic space"/>
    <property type="evidence" value="ECO:0007669"/>
    <property type="project" value="UniProtKB-SubCell"/>
</dbReference>
<keyword evidence="3" id="KW-0732">Signal</keyword>
<dbReference type="CDD" id="cd13590">
    <property type="entry name" value="PBP2_PotD_PotF_like"/>
    <property type="match status" value="1"/>
</dbReference>
<keyword evidence="2" id="KW-0813">Transport</keyword>
<dbReference type="GO" id="GO:0019808">
    <property type="term" value="F:polyamine binding"/>
    <property type="evidence" value="ECO:0007669"/>
    <property type="project" value="InterPro"/>
</dbReference>
<proteinExistence type="predicted"/>
<accession>A0A8H9H5W7</accession>
<name>A0A8H9H5W7_9ACTN</name>
<comment type="subcellular location">
    <subcellularLocation>
        <location evidence="1">Periplasm</location>
    </subcellularLocation>
</comment>
<evidence type="ECO:0000256" key="1">
    <source>
        <dbReference type="ARBA" id="ARBA00004418"/>
    </source>
</evidence>
<evidence type="ECO:0000256" key="4">
    <source>
        <dbReference type="ARBA" id="ARBA00022764"/>
    </source>
</evidence>
<dbReference type="PROSITE" id="PS51318">
    <property type="entry name" value="TAT"/>
    <property type="match status" value="1"/>
</dbReference>
<dbReference type="InterPro" id="IPR006311">
    <property type="entry name" value="TAT_signal"/>
</dbReference>
<dbReference type="Pfam" id="PF13416">
    <property type="entry name" value="SBP_bac_8"/>
    <property type="match status" value="1"/>
</dbReference>
<organism evidence="5 6">
    <name type="scientific">Microbispora bryophytorum</name>
    <dbReference type="NCBI Taxonomy" id="1460882"/>
    <lineage>
        <taxon>Bacteria</taxon>
        <taxon>Bacillati</taxon>
        <taxon>Actinomycetota</taxon>
        <taxon>Actinomycetes</taxon>
        <taxon>Streptosporangiales</taxon>
        <taxon>Streptosporangiaceae</taxon>
        <taxon>Microbispora</taxon>
    </lineage>
</organism>
<dbReference type="AlphaFoldDB" id="A0A8H9H5W7"/>
<evidence type="ECO:0000256" key="3">
    <source>
        <dbReference type="ARBA" id="ARBA00022729"/>
    </source>
</evidence>
<dbReference type="PRINTS" id="PR00909">
    <property type="entry name" value="SPERMDNBNDNG"/>
</dbReference>
<dbReference type="RefSeq" id="WP_208762534.1">
    <property type="nucleotide sequence ID" value="NZ_BMMN01000024.1"/>
</dbReference>
<reference evidence="5" key="2">
    <citation type="submission" date="2020-09" db="EMBL/GenBank/DDBJ databases">
        <authorList>
            <person name="Sun Q."/>
            <person name="Zhou Y."/>
        </authorList>
    </citation>
    <scope>NUCLEOTIDE SEQUENCE</scope>
    <source>
        <strain evidence="5">CGMCC 4.7138</strain>
    </source>
</reference>
<dbReference type="SUPFAM" id="SSF53850">
    <property type="entry name" value="Periplasmic binding protein-like II"/>
    <property type="match status" value="1"/>
</dbReference>
<dbReference type="InterPro" id="IPR001188">
    <property type="entry name" value="Sperm_putr-bd"/>
</dbReference>
<sequence>MNDPYRQDAALLRGMTQRRLGRRDAFRLAGLSATGLALAACGVQGKGTARPSSSAQVESEVEKYWSGKAKNGHVDFANWPLYMDPKQPELKEFTKRTGISVTYKEVIQETTSWYAKIQPQLAAGQSIDYDLMVVTNSIQLTQLIKLGYLVPLDHGRLPNFTKNVGPRYTQEAFDPGNVYTVPWASGMTGIAYNPKYVDTPPTSYSALWDPKYKGKVGMFSDSQEIANFGLFAIGVDPDKSTPADWEKAAAKLTEQRDSGIVRKYYDQSYIDPLAKGDIWICQAWSGDIFQKNLSDGTDLKFVVPEEGATIWTDNFMIPKTAANPVDAITLIDFFYEPAIAGSLAEYINYVTPVPAAKDAIVADAAKASGADRKTLETIAESPLVFPSDEDYAKLRTYVTLGNSEEHKKFESVFQPITTS</sequence>